<dbReference type="PROSITE" id="PS51918">
    <property type="entry name" value="RADICAL_SAM"/>
    <property type="match status" value="1"/>
</dbReference>
<dbReference type="InterPro" id="IPR050377">
    <property type="entry name" value="Radical_SAM_PqqE_MftC-like"/>
</dbReference>
<dbReference type="AlphaFoldDB" id="A0A6G8QAR4"/>
<accession>A0A6G8QAR4</accession>
<keyword evidence="1" id="KW-0949">S-adenosyl-L-methionine</keyword>
<dbReference type="EMBL" id="CP045119">
    <property type="protein sequence ID" value="QIN83575.1"/>
    <property type="molecule type" value="Genomic_DNA"/>
</dbReference>
<dbReference type="CDD" id="cd01335">
    <property type="entry name" value="Radical_SAM"/>
    <property type="match status" value="1"/>
</dbReference>
<dbReference type="InterPro" id="IPR023885">
    <property type="entry name" value="4Fe4S-binding_SPASM_dom"/>
</dbReference>
<sequence>MLDVLRHTRRGRGARLSVAVGIGLTNECNLACPHCYRPTLTQQRLSVPQVETILDNLEVGSVNLGVGENGVHPEYREMLGLFREREVKTAITSNGFSLAMLTDEELAGFHSVELSFDFPTKEEMDEFRGAGAWEMAIESLDRCQRLGIPTSVAAVMMSTNYDRMGEVARFAFGLGSDLRVNVYQPVTGEEFTLSYDQFWEGFASLFAAGPVVVCSEPLVNAIMGLGTTRGNPCGQRSIRALPAGTISPCPYWPAAAGRVSHLADSEKNIWDQREFEKSRHLPQACGPCRFAESCAGGCASRRALRDRLDEPDEYCPVVRGGEGEVRRIQEMLRYTLSNPEDVPKAGNACTTVIKTAEGLPA</sequence>
<evidence type="ECO:0000256" key="4">
    <source>
        <dbReference type="ARBA" id="ARBA00023014"/>
    </source>
</evidence>
<reference evidence="6 7" key="1">
    <citation type="submission" date="2019-10" db="EMBL/GenBank/DDBJ databases">
        <title>Rubrobacter sp nov SCSIO 52090 isolated from a deep-sea sediment in the South China Sea.</title>
        <authorList>
            <person name="Chen R.W."/>
        </authorList>
    </citation>
    <scope>NUCLEOTIDE SEQUENCE [LARGE SCALE GENOMIC DNA]</scope>
    <source>
        <strain evidence="6 7">SCSIO 52909</strain>
    </source>
</reference>
<feature type="domain" description="Radical SAM core" evidence="5">
    <location>
        <begin position="10"/>
        <end position="220"/>
    </location>
</feature>
<dbReference type="GO" id="GO:0051536">
    <property type="term" value="F:iron-sulfur cluster binding"/>
    <property type="evidence" value="ECO:0007669"/>
    <property type="project" value="UniProtKB-KW"/>
</dbReference>
<dbReference type="PANTHER" id="PTHR11228:SF7">
    <property type="entry name" value="PQQA PEPTIDE CYCLASE"/>
    <property type="match status" value="1"/>
</dbReference>
<dbReference type="InterPro" id="IPR013785">
    <property type="entry name" value="Aldolase_TIM"/>
</dbReference>
<keyword evidence="4" id="KW-0411">Iron-sulfur</keyword>
<protein>
    <submittedName>
        <fullName evidence="6">Radical SAM protein</fullName>
    </submittedName>
</protein>
<dbReference type="InterPro" id="IPR007197">
    <property type="entry name" value="rSAM"/>
</dbReference>
<evidence type="ECO:0000256" key="1">
    <source>
        <dbReference type="ARBA" id="ARBA00022691"/>
    </source>
</evidence>
<keyword evidence="7" id="KW-1185">Reference proteome</keyword>
<keyword evidence="3" id="KW-0408">Iron</keyword>
<dbReference type="Pfam" id="PF04055">
    <property type="entry name" value="Radical_SAM"/>
    <property type="match status" value="1"/>
</dbReference>
<dbReference type="PANTHER" id="PTHR11228">
    <property type="entry name" value="RADICAL SAM DOMAIN PROTEIN"/>
    <property type="match status" value="1"/>
</dbReference>
<keyword evidence="2" id="KW-0479">Metal-binding</keyword>
<dbReference type="KEGG" id="rub:GBA63_13720"/>
<proteinExistence type="predicted"/>
<dbReference type="GO" id="GO:0003824">
    <property type="term" value="F:catalytic activity"/>
    <property type="evidence" value="ECO:0007669"/>
    <property type="project" value="InterPro"/>
</dbReference>
<dbReference type="SFLD" id="SFLDS00029">
    <property type="entry name" value="Radical_SAM"/>
    <property type="match status" value="1"/>
</dbReference>
<name>A0A6G8QAR4_9ACTN</name>
<dbReference type="SFLD" id="SFLDG01067">
    <property type="entry name" value="SPASM/twitch_domain_containing"/>
    <property type="match status" value="1"/>
</dbReference>
<evidence type="ECO:0000259" key="5">
    <source>
        <dbReference type="PROSITE" id="PS51918"/>
    </source>
</evidence>
<dbReference type="Gene3D" id="3.20.20.70">
    <property type="entry name" value="Aldolase class I"/>
    <property type="match status" value="1"/>
</dbReference>
<evidence type="ECO:0000313" key="7">
    <source>
        <dbReference type="Proteomes" id="UP000501452"/>
    </source>
</evidence>
<gene>
    <name evidence="6" type="ORF">GBA63_13720</name>
</gene>
<dbReference type="GO" id="GO:0046872">
    <property type="term" value="F:metal ion binding"/>
    <property type="evidence" value="ECO:0007669"/>
    <property type="project" value="UniProtKB-KW"/>
</dbReference>
<dbReference type="InterPro" id="IPR058240">
    <property type="entry name" value="rSAM_sf"/>
</dbReference>
<dbReference type="Proteomes" id="UP000501452">
    <property type="component" value="Chromosome"/>
</dbReference>
<dbReference type="SUPFAM" id="SSF102114">
    <property type="entry name" value="Radical SAM enzymes"/>
    <property type="match status" value="1"/>
</dbReference>
<evidence type="ECO:0000256" key="3">
    <source>
        <dbReference type="ARBA" id="ARBA00023004"/>
    </source>
</evidence>
<dbReference type="NCBIfam" id="TIGR04085">
    <property type="entry name" value="rSAM_more_4Fe4S"/>
    <property type="match status" value="1"/>
</dbReference>
<evidence type="ECO:0000313" key="6">
    <source>
        <dbReference type="EMBL" id="QIN83575.1"/>
    </source>
</evidence>
<evidence type="ECO:0000256" key="2">
    <source>
        <dbReference type="ARBA" id="ARBA00022723"/>
    </source>
</evidence>
<organism evidence="6 7">
    <name type="scientific">Rubrobacter tropicus</name>
    <dbReference type="NCBI Taxonomy" id="2653851"/>
    <lineage>
        <taxon>Bacteria</taxon>
        <taxon>Bacillati</taxon>
        <taxon>Actinomycetota</taxon>
        <taxon>Rubrobacteria</taxon>
        <taxon>Rubrobacterales</taxon>
        <taxon>Rubrobacteraceae</taxon>
        <taxon>Rubrobacter</taxon>
    </lineage>
</organism>